<protein>
    <recommendedName>
        <fullName evidence="1">Metallo-beta-lactamase domain-containing protein</fullName>
    </recommendedName>
</protein>
<name>A0A1S8L0Z5_9CLOT</name>
<dbReference type="STRING" id="84029.CROST_33320"/>
<dbReference type="GO" id="GO:0005737">
    <property type="term" value="C:cytoplasm"/>
    <property type="evidence" value="ECO:0007669"/>
    <property type="project" value="TreeGrafter"/>
</dbReference>
<dbReference type="SUPFAM" id="SSF56281">
    <property type="entry name" value="Metallo-hydrolase/oxidoreductase"/>
    <property type="match status" value="1"/>
</dbReference>
<dbReference type="Proteomes" id="UP000190951">
    <property type="component" value="Chromosome"/>
</dbReference>
<evidence type="ECO:0000313" key="2">
    <source>
        <dbReference type="EMBL" id="URZ10589.1"/>
    </source>
</evidence>
<accession>A0A1S8L0Z5</accession>
<dbReference type="PANTHER" id="PTHR15032">
    <property type="entry name" value="N-ACYL-PHOSPHATIDYLETHANOLAMINE-HYDROLYZING PHOSPHOLIPASE D"/>
    <property type="match status" value="1"/>
</dbReference>
<dbReference type="RefSeq" id="WP_242950916.1">
    <property type="nucleotide sequence ID" value="NZ_CP096983.1"/>
</dbReference>
<dbReference type="Gene3D" id="3.60.15.10">
    <property type="entry name" value="Ribonuclease Z/Hydroxyacylglutathione hydrolase-like"/>
    <property type="match status" value="1"/>
</dbReference>
<dbReference type="AlphaFoldDB" id="A0A1S8L0Z5"/>
<organism evidence="2 3">
    <name type="scientific">Clostridium felsineum</name>
    <dbReference type="NCBI Taxonomy" id="36839"/>
    <lineage>
        <taxon>Bacteria</taxon>
        <taxon>Bacillati</taxon>
        <taxon>Bacillota</taxon>
        <taxon>Clostridia</taxon>
        <taxon>Eubacteriales</taxon>
        <taxon>Clostridiaceae</taxon>
        <taxon>Clostridium</taxon>
    </lineage>
</organism>
<gene>
    <name evidence="2" type="ORF">CROST_012990</name>
</gene>
<sequence length="295" mass="33608">MLYILVFLVLLLVGIILFLNLSPTFGGNPSREQKELYKDLNNYSKGKFVNEIPTSMGMGFVDILSMLKDSFAGGKERSPQSEITVESINWDKIKTERNSITWLGHSSFLLSIDNKKILVDPMLGNIASPVSFVGSKKYRYSESMEKIFNEMVSIDAVFISHDHYDHLDYKSIVKLKDKVSHFFVPLGVGSHLIRWGVSKEKITEVNWWNEIKYKNLTIALVPSRHFSGRGIFNSNTTLWGGWVIIGENIRLYISGDGGYGPHFKKIGEKYGAFDLTLIEGAQYDRRWANIHMLPE</sequence>
<dbReference type="Pfam" id="PF12706">
    <property type="entry name" value="Lactamase_B_2"/>
    <property type="match status" value="1"/>
</dbReference>
<dbReference type="InterPro" id="IPR001279">
    <property type="entry name" value="Metallo-B-lactamas"/>
</dbReference>
<dbReference type="EMBL" id="CP096983">
    <property type="protein sequence ID" value="URZ10589.1"/>
    <property type="molecule type" value="Genomic_DNA"/>
</dbReference>
<evidence type="ECO:0000259" key="1">
    <source>
        <dbReference type="Pfam" id="PF12706"/>
    </source>
</evidence>
<dbReference type="InterPro" id="IPR036866">
    <property type="entry name" value="RibonucZ/Hydroxyglut_hydro"/>
</dbReference>
<proteinExistence type="predicted"/>
<keyword evidence="3" id="KW-1185">Reference proteome</keyword>
<feature type="domain" description="Metallo-beta-lactamase" evidence="1">
    <location>
        <begin position="116"/>
        <end position="294"/>
    </location>
</feature>
<evidence type="ECO:0000313" key="3">
    <source>
        <dbReference type="Proteomes" id="UP000190951"/>
    </source>
</evidence>
<dbReference type="PANTHER" id="PTHR15032:SF4">
    <property type="entry name" value="N-ACYL-PHOSPHATIDYLETHANOLAMINE-HYDROLYZING PHOSPHOLIPASE D"/>
    <property type="match status" value="1"/>
</dbReference>
<dbReference type="KEGG" id="crw:CROST_012990"/>
<reference evidence="2 3" key="1">
    <citation type="submission" date="2022-04" db="EMBL/GenBank/DDBJ databases">
        <title>Genome sequence of C. roseum typestrain.</title>
        <authorList>
            <person name="Poehlein A."/>
            <person name="Schoch T."/>
            <person name="Duerre P."/>
            <person name="Daniel R."/>
        </authorList>
    </citation>
    <scope>NUCLEOTIDE SEQUENCE [LARGE SCALE GENOMIC DNA]</scope>
    <source>
        <strain evidence="2 3">DSM 7320</strain>
    </source>
</reference>